<evidence type="ECO:0000313" key="1">
    <source>
        <dbReference type="EMBL" id="OCT98829.1"/>
    </source>
</evidence>
<evidence type="ECO:0000313" key="2">
    <source>
        <dbReference type="Proteomes" id="UP000694892"/>
    </source>
</evidence>
<feature type="non-terminal residue" evidence="1">
    <location>
        <position position="207"/>
    </location>
</feature>
<gene>
    <name evidence="1" type="ORF">XELAEV_18011064mg</name>
</gene>
<dbReference type="EMBL" id="CM004467">
    <property type="protein sequence ID" value="OCT98829.1"/>
    <property type="molecule type" value="Genomic_DNA"/>
</dbReference>
<accession>A0A974DVD2</accession>
<reference evidence="2" key="1">
    <citation type="journal article" date="2016" name="Nature">
        <title>Genome evolution in the allotetraploid frog Xenopus laevis.</title>
        <authorList>
            <person name="Session A.M."/>
            <person name="Uno Y."/>
            <person name="Kwon T."/>
            <person name="Chapman J.A."/>
            <person name="Toyoda A."/>
            <person name="Takahashi S."/>
            <person name="Fukui A."/>
            <person name="Hikosaka A."/>
            <person name="Suzuki A."/>
            <person name="Kondo M."/>
            <person name="van Heeringen S.J."/>
            <person name="Quigley I."/>
            <person name="Heinz S."/>
            <person name="Ogino H."/>
            <person name="Ochi H."/>
            <person name="Hellsten U."/>
            <person name="Lyons J.B."/>
            <person name="Simakov O."/>
            <person name="Putnam N."/>
            <person name="Stites J."/>
            <person name="Kuroki Y."/>
            <person name="Tanaka T."/>
            <person name="Michiue T."/>
            <person name="Watanabe M."/>
            <person name="Bogdanovic O."/>
            <person name="Lister R."/>
            <person name="Georgiou G."/>
            <person name="Paranjpe S.S."/>
            <person name="van Kruijsbergen I."/>
            <person name="Shu S."/>
            <person name="Carlson J."/>
            <person name="Kinoshita T."/>
            <person name="Ohta Y."/>
            <person name="Mawaribuchi S."/>
            <person name="Jenkins J."/>
            <person name="Grimwood J."/>
            <person name="Schmutz J."/>
            <person name="Mitros T."/>
            <person name="Mozaffari S.V."/>
            <person name="Suzuki Y."/>
            <person name="Haramoto Y."/>
            <person name="Yamamoto T.S."/>
            <person name="Takagi C."/>
            <person name="Heald R."/>
            <person name="Miller K."/>
            <person name="Haudenschild C."/>
            <person name="Kitzman J."/>
            <person name="Nakayama T."/>
            <person name="Izutsu Y."/>
            <person name="Robert J."/>
            <person name="Fortriede J."/>
            <person name="Burns K."/>
            <person name="Lotay V."/>
            <person name="Karimi K."/>
            <person name="Yasuoka Y."/>
            <person name="Dichmann D.S."/>
            <person name="Flajnik M.F."/>
            <person name="Houston D.W."/>
            <person name="Shendure J."/>
            <person name="DuPasquier L."/>
            <person name="Vize P.D."/>
            <person name="Zorn A.M."/>
            <person name="Ito M."/>
            <person name="Marcotte E.M."/>
            <person name="Wallingford J.B."/>
            <person name="Ito Y."/>
            <person name="Asashima M."/>
            <person name="Ueno N."/>
            <person name="Matsuda Y."/>
            <person name="Veenstra G.J."/>
            <person name="Fujiyama A."/>
            <person name="Harland R.M."/>
            <person name="Taira M."/>
            <person name="Rokhsar D.S."/>
        </authorList>
    </citation>
    <scope>NUCLEOTIDE SEQUENCE [LARGE SCALE GENOMIC DNA]</scope>
    <source>
        <strain evidence="2">J</strain>
    </source>
</reference>
<organism evidence="1 2">
    <name type="scientific">Xenopus laevis</name>
    <name type="common">African clawed frog</name>
    <dbReference type="NCBI Taxonomy" id="8355"/>
    <lineage>
        <taxon>Eukaryota</taxon>
        <taxon>Metazoa</taxon>
        <taxon>Chordata</taxon>
        <taxon>Craniata</taxon>
        <taxon>Vertebrata</taxon>
        <taxon>Euteleostomi</taxon>
        <taxon>Amphibia</taxon>
        <taxon>Batrachia</taxon>
        <taxon>Anura</taxon>
        <taxon>Pipoidea</taxon>
        <taxon>Pipidae</taxon>
        <taxon>Xenopodinae</taxon>
        <taxon>Xenopus</taxon>
        <taxon>Xenopus</taxon>
    </lineage>
</organism>
<proteinExistence type="predicted"/>
<dbReference type="Proteomes" id="UP000694892">
    <property type="component" value="Chromosome 1S"/>
</dbReference>
<name>A0A974DVD2_XENLA</name>
<dbReference type="AlphaFoldDB" id="A0A974DVD2"/>
<protein>
    <submittedName>
        <fullName evidence="1">Uncharacterized protein</fullName>
    </submittedName>
</protein>
<sequence length="207" mass="23892">MHTHTLPYTHTLSYIHTNTLPYTLSLSYIYTHAHSHTHTLPYTHSLLYTHSCTLTHSLTHTLSLTYTLMHTPAVTHCYMHSHTLTHSLLHTNIHLALHLRLHTHTLLHTYPFRIYGYQIDTTIDAIVLLQNNYAHTLHIYYSVSFSHAHTNIHTHKITEIYIIYQCTAREMFDKWLRLHLLCELHLSVPPAPGSAQPQTVPNGSSGL</sequence>